<keyword evidence="4" id="KW-1185">Reference proteome</keyword>
<dbReference type="InterPro" id="IPR036188">
    <property type="entry name" value="FAD/NAD-bd_sf"/>
</dbReference>
<dbReference type="Gene3D" id="3.30.9.10">
    <property type="entry name" value="D-Amino Acid Oxidase, subunit A, domain 2"/>
    <property type="match status" value="1"/>
</dbReference>
<dbReference type="GO" id="GO:0005770">
    <property type="term" value="C:late endosome"/>
    <property type="evidence" value="ECO:0007669"/>
    <property type="project" value="TreeGrafter"/>
</dbReference>
<evidence type="ECO:0000313" key="3">
    <source>
        <dbReference type="EMBL" id="KAH0542418.1"/>
    </source>
</evidence>
<dbReference type="Gene3D" id="3.50.50.60">
    <property type="entry name" value="FAD/NAD(P)-binding domain"/>
    <property type="match status" value="1"/>
</dbReference>
<evidence type="ECO:0000256" key="1">
    <source>
        <dbReference type="SAM" id="MobiDB-lite"/>
    </source>
</evidence>
<dbReference type="Proteomes" id="UP000698800">
    <property type="component" value="Unassembled WGS sequence"/>
</dbReference>
<feature type="domain" description="FAD dependent oxidoreductase" evidence="2">
    <location>
        <begin position="60"/>
        <end position="435"/>
    </location>
</feature>
<dbReference type="PANTHER" id="PTHR13847">
    <property type="entry name" value="SARCOSINE DEHYDROGENASE-RELATED"/>
    <property type="match status" value="1"/>
</dbReference>
<accession>A0A9P8KYE6</accession>
<dbReference type="InterPro" id="IPR006076">
    <property type="entry name" value="FAD-dep_OxRdtase"/>
</dbReference>
<feature type="region of interest" description="Disordered" evidence="1">
    <location>
        <begin position="243"/>
        <end position="263"/>
    </location>
</feature>
<gene>
    <name evidence="3" type="ORF">FGG08_003173</name>
</gene>
<sequence>MLLKRQRQPQASKQASKPTHLQPTTPNLLDQPSIYDITTSNTHERSTFNLGLLPMADEQDIVIVGGGIIGCTTAYYLTRHPSYDPAKHRIILFEATKIAGGASGKAGGLLARWAYPSSIVPLSWRLHDELAREHSGVERWGYRRVHAGSLDAQPSAPTSADDGETGRTDGDETIAEQLRASGVPEDLTWLDPSTILSYSSLGSPSNTAQVHPYQFTTSMASLAAEKGVKIILGTVTDIQYTTSPLQSTSPSSNKKGSGTARAVSGVTYTRTDTSTPQTHPATTLILTAGPWTPTLLPSLTIPAHRAHSIVIHPSKPISAHALFTSLPTGLNPEIYPRPDSTIYACGPTDSLIPLPSTTALVEVDHKRCEDIRKQISAISPALRDGEVVTEQACYLPGGGPWIGPVGKEEGLLVAAGHTCWGIMNAPATGKLVAEMVFEGKAKSASVRSLDPRRGMW</sequence>
<proteinExistence type="predicted"/>
<dbReference type="PANTHER" id="PTHR13847:SF150">
    <property type="entry name" value="OXIDOREDUCTASE TDA3-RELATED"/>
    <property type="match status" value="1"/>
</dbReference>
<feature type="region of interest" description="Disordered" evidence="1">
    <location>
        <begin position="1"/>
        <end position="33"/>
    </location>
</feature>
<dbReference type="AlphaFoldDB" id="A0A9P8KYE6"/>
<organism evidence="3 4">
    <name type="scientific">Glutinoglossum americanum</name>
    <dbReference type="NCBI Taxonomy" id="1670608"/>
    <lineage>
        <taxon>Eukaryota</taxon>
        <taxon>Fungi</taxon>
        <taxon>Dikarya</taxon>
        <taxon>Ascomycota</taxon>
        <taxon>Pezizomycotina</taxon>
        <taxon>Geoglossomycetes</taxon>
        <taxon>Geoglossales</taxon>
        <taxon>Geoglossaceae</taxon>
        <taxon>Glutinoglossum</taxon>
    </lineage>
</organism>
<feature type="compositionally biased region" description="Polar residues" evidence="1">
    <location>
        <begin position="8"/>
        <end position="33"/>
    </location>
</feature>
<reference evidence="3" key="1">
    <citation type="submission" date="2021-03" db="EMBL/GenBank/DDBJ databases">
        <title>Comparative genomics and phylogenomic investigation of the class Geoglossomycetes provide insights into ecological specialization and systematics.</title>
        <authorList>
            <person name="Melie T."/>
            <person name="Pirro S."/>
            <person name="Miller A.N."/>
            <person name="Quandt A."/>
        </authorList>
    </citation>
    <scope>NUCLEOTIDE SEQUENCE</scope>
    <source>
        <strain evidence="3">GBOQ0MN5Z8</strain>
    </source>
</reference>
<comment type="caution">
    <text evidence="3">The sequence shown here is derived from an EMBL/GenBank/DDBJ whole genome shotgun (WGS) entry which is preliminary data.</text>
</comment>
<protein>
    <recommendedName>
        <fullName evidence="2">FAD dependent oxidoreductase domain-containing protein</fullName>
    </recommendedName>
</protein>
<evidence type="ECO:0000313" key="4">
    <source>
        <dbReference type="Proteomes" id="UP000698800"/>
    </source>
</evidence>
<evidence type="ECO:0000259" key="2">
    <source>
        <dbReference type="Pfam" id="PF01266"/>
    </source>
</evidence>
<dbReference type="OrthoDB" id="498204at2759"/>
<feature type="region of interest" description="Disordered" evidence="1">
    <location>
        <begin position="148"/>
        <end position="169"/>
    </location>
</feature>
<name>A0A9P8KYE6_9PEZI</name>
<dbReference type="SUPFAM" id="SSF51905">
    <property type="entry name" value="FAD/NAD(P)-binding domain"/>
    <property type="match status" value="1"/>
</dbReference>
<dbReference type="EMBL" id="JAGHQL010000054">
    <property type="protein sequence ID" value="KAH0542418.1"/>
    <property type="molecule type" value="Genomic_DNA"/>
</dbReference>
<dbReference type="Pfam" id="PF01266">
    <property type="entry name" value="DAO"/>
    <property type="match status" value="1"/>
</dbReference>
<dbReference type="GO" id="GO:0005829">
    <property type="term" value="C:cytosol"/>
    <property type="evidence" value="ECO:0007669"/>
    <property type="project" value="GOC"/>
</dbReference>
<feature type="compositionally biased region" description="Low complexity" evidence="1">
    <location>
        <begin position="243"/>
        <end position="252"/>
    </location>
</feature>
<dbReference type="GO" id="GO:0042147">
    <property type="term" value="P:retrograde transport, endosome to Golgi"/>
    <property type="evidence" value="ECO:0007669"/>
    <property type="project" value="TreeGrafter"/>
</dbReference>